<dbReference type="Gene3D" id="2.60.40.10">
    <property type="entry name" value="Immunoglobulins"/>
    <property type="match status" value="7"/>
</dbReference>
<evidence type="ECO:0000256" key="6">
    <source>
        <dbReference type="ARBA" id="ARBA00022737"/>
    </source>
</evidence>
<keyword evidence="12" id="KW-0449">Lipoprotein</keyword>
<dbReference type="Pfam" id="PF07679">
    <property type="entry name" value="I-set"/>
    <property type="match status" value="1"/>
</dbReference>
<feature type="domain" description="MAM" evidence="19">
    <location>
        <begin position="831"/>
        <end position="974"/>
    </location>
</feature>
<reference evidence="22" key="2">
    <citation type="submission" date="2025-09" db="UniProtKB">
        <authorList>
            <consortium name="Ensembl"/>
        </authorList>
    </citation>
    <scope>IDENTIFICATION</scope>
</reference>
<feature type="region of interest" description="Disordered" evidence="17">
    <location>
        <begin position="859"/>
        <end position="878"/>
    </location>
</feature>
<keyword evidence="3" id="KW-1003">Cell membrane</keyword>
<keyword evidence="4" id="KW-0336">GPI-anchor</keyword>
<keyword evidence="2" id="KW-0217">Developmental protein</keyword>
<evidence type="ECO:0000313" key="23">
    <source>
        <dbReference type="Proteomes" id="UP000694561"/>
    </source>
</evidence>
<evidence type="ECO:0000256" key="4">
    <source>
        <dbReference type="ARBA" id="ARBA00022622"/>
    </source>
</evidence>
<dbReference type="FunFam" id="2.60.120.200:FF:000019">
    <property type="entry name" value="MAM domain containing glycosylphosphatidylinositol anchor 2"/>
    <property type="match status" value="1"/>
</dbReference>
<dbReference type="InterPro" id="IPR003599">
    <property type="entry name" value="Ig_sub"/>
</dbReference>
<evidence type="ECO:0000256" key="14">
    <source>
        <dbReference type="ARBA" id="ARBA00058449"/>
    </source>
</evidence>
<dbReference type="GO" id="GO:0099179">
    <property type="term" value="P:regulation of synaptic membrane adhesion"/>
    <property type="evidence" value="ECO:0007669"/>
    <property type="project" value="Ensembl"/>
</dbReference>
<dbReference type="InterPro" id="IPR013320">
    <property type="entry name" value="ConA-like_dom_sf"/>
</dbReference>
<dbReference type="GO" id="GO:0030424">
    <property type="term" value="C:axon"/>
    <property type="evidence" value="ECO:0007669"/>
    <property type="project" value="Ensembl"/>
</dbReference>
<dbReference type="Gene3D" id="2.60.120.200">
    <property type="match status" value="1"/>
</dbReference>
<sequence length="1019" mass="112816">MEVTCLLLLALIPLHCQGQGVYAPAQAQIVHAGQACVVKEDNISERVYTIREGDTLVLQCLVTGHPRPQVRWTKTAGSASDKFQETSVFNETLRIERIARTQGGRYYCKAENGVGVPAIKSIRVDVQYLDEPVLTVHQTVSDVRGNFYQEKTVFLRCTVNSNPPARFIWKRGLDTLSHSQDNGVDIYEPLYTQGETKVLKLKNLRPQDYASYTCQVSVRNVCGIPDKAVTFWLTNTTAPPALKLSVNETLVVNPGENVTVQCLLTGGDPLPQLQWSHGPGPLPLGALAQGGTLSIPSVQAQDSGYYNCTATNNVGNPAKKTVNLLVRSMKNATFQITPDVIKESENIQLGQDLKLSCHVDAVPQEKVTYQWFKNGKPARMSKRLLVTRNDPELPAVTSSLELIDLHFSDYGTYLCVASFPGAPVPDLSVEVNISSETVPPTISVPKGKAVVTVREGSPAELQCEVRGKPRPPVLWSRVDKDAALLPSGLPLETSDGKLRLERVSRDMSGTYRCQTARYNGFNVRPREAQVQLNVQFPPEVEPSSQDVRQALGRPVLLRCSLLRGSPQRISSAVWRFKGQLLPLPPAVPVAAEAPDHSELRLDAVTRDSSGSYECSISNDVGSAACLFQVSAKAYSPEFYFDTPNPTRSHKLSKNYSYVLQWTQREPDAVDPLLNYRLSVRQLNQQNAMVKAIPVRRVEKGQLLEYILTDLRVPHSYEVRLTPYTTFGAGDTASRIIHYTERRWWWLWWWDRWAHLMPRGPLHIPHVVPELGVLQCAVSYPVTAGQEPLAPRPTLGTLFLSPRTLCTAPHLGSDLVFLLAFSAINSPNLSDNTCHFEDEKICGYTQDLTDNFDWTRQNALTQNPKRSPNTGPPTDISGTPEGYYMFIETSRPRELGDRARLVSPLYNASAKFYCVSFFYHMYGKHIGSLNLLVRSRNKGALDTHAWSLSGNKGNVWQQAHVPINPSGPFQVSLLGPGLLTALQALGHRSSRGALRRAQGLLLGAEEKSLQGWGAFQGDGG</sequence>
<dbReference type="InterPro" id="IPR003598">
    <property type="entry name" value="Ig_sub2"/>
</dbReference>
<dbReference type="GO" id="GO:0043025">
    <property type="term" value="C:neuronal cell body"/>
    <property type="evidence" value="ECO:0007669"/>
    <property type="project" value="TreeGrafter"/>
</dbReference>
<dbReference type="InterPro" id="IPR007110">
    <property type="entry name" value="Ig-like_dom"/>
</dbReference>
<comment type="subunit">
    <text evidence="15">Interacts heterophilically through its MAM domain with proteins in axon-rich regions and through its Ig-like domains with proteins in differentiating muscle. Interacts (through the Ig-like domains) with NLGN2.</text>
</comment>
<keyword evidence="13" id="KW-0393">Immunoglobulin domain</keyword>
<dbReference type="PANTHER" id="PTHR45080">
    <property type="entry name" value="CONTACTIN 5"/>
    <property type="match status" value="1"/>
</dbReference>
<dbReference type="PROSITE" id="PS50835">
    <property type="entry name" value="IG_LIKE"/>
    <property type="match status" value="6"/>
</dbReference>
<dbReference type="InterPro" id="IPR013783">
    <property type="entry name" value="Ig-like_fold"/>
</dbReference>
<dbReference type="GO" id="GO:1905606">
    <property type="term" value="P:regulation of presynapse assembly"/>
    <property type="evidence" value="ECO:0007669"/>
    <property type="project" value="Ensembl"/>
</dbReference>
<evidence type="ECO:0000256" key="12">
    <source>
        <dbReference type="ARBA" id="ARBA00023288"/>
    </source>
</evidence>
<dbReference type="GO" id="GO:0009986">
    <property type="term" value="C:cell surface"/>
    <property type="evidence" value="ECO:0007669"/>
    <property type="project" value="Ensembl"/>
</dbReference>
<dbReference type="GO" id="GO:0021799">
    <property type="term" value="P:cerebral cortex radially oriented cell migration"/>
    <property type="evidence" value="ECO:0007669"/>
    <property type="project" value="Ensembl"/>
</dbReference>
<protein>
    <recommendedName>
        <fullName evidence="16">MAM domain-containing glycosylphosphatidylinositol anchor protein 1</fullName>
    </recommendedName>
</protein>
<evidence type="ECO:0000256" key="15">
    <source>
        <dbReference type="ARBA" id="ARBA00061756"/>
    </source>
</evidence>
<dbReference type="InterPro" id="IPR000998">
    <property type="entry name" value="MAM_dom"/>
</dbReference>
<evidence type="ECO:0000256" key="9">
    <source>
        <dbReference type="ARBA" id="ARBA00023136"/>
    </source>
</evidence>
<keyword evidence="7" id="KW-0221">Differentiation</keyword>
<evidence type="ECO:0000259" key="19">
    <source>
        <dbReference type="PROSITE" id="PS50060"/>
    </source>
</evidence>
<feature type="domain" description="Fibronectin type-III" evidence="21">
    <location>
        <begin position="642"/>
        <end position="742"/>
    </location>
</feature>
<feature type="domain" description="Ig-like" evidence="20">
    <location>
        <begin position="338"/>
        <end position="432"/>
    </location>
</feature>
<feature type="domain" description="Ig-like" evidence="20">
    <location>
        <begin position="24"/>
        <end position="123"/>
    </location>
</feature>
<dbReference type="SUPFAM" id="SSF48726">
    <property type="entry name" value="Immunoglobulin"/>
    <property type="match status" value="6"/>
</dbReference>
<dbReference type="GO" id="GO:0060134">
    <property type="term" value="P:prepulse inhibition"/>
    <property type="evidence" value="ECO:0007669"/>
    <property type="project" value="Ensembl"/>
</dbReference>
<organism evidence="22 23">
    <name type="scientific">Monodon monoceros</name>
    <name type="common">Narwhal</name>
    <name type="synonym">Ceratodon monodon</name>
    <dbReference type="NCBI Taxonomy" id="40151"/>
    <lineage>
        <taxon>Eukaryota</taxon>
        <taxon>Metazoa</taxon>
        <taxon>Chordata</taxon>
        <taxon>Craniata</taxon>
        <taxon>Vertebrata</taxon>
        <taxon>Euteleostomi</taxon>
        <taxon>Mammalia</taxon>
        <taxon>Eutheria</taxon>
        <taxon>Laurasiatheria</taxon>
        <taxon>Artiodactyla</taxon>
        <taxon>Whippomorpha</taxon>
        <taxon>Cetacea</taxon>
        <taxon>Odontoceti</taxon>
        <taxon>Monodontidae</taxon>
        <taxon>Monodon</taxon>
    </lineage>
</organism>
<dbReference type="SMART" id="SM00409">
    <property type="entry name" value="IG"/>
    <property type="match status" value="6"/>
</dbReference>
<dbReference type="GO" id="GO:0005886">
    <property type="term" value="C:plasma membrane"/>
    <property type="evidence" value="ECO:0007669"/>
    <property type="project" value="UniProtKB-SubCell"/>
</dbReference>
<evidence type="ECO:0000256" key="7">
    <source>
        <dbReference type="ARBA" id="ARBA00022782"/>
    </source>
</evidence>
<feature type="chain" id="PRO_5034876098" description="MAM domain-containing glycosylphosphatidylinositol anchor protein 1" evidence="18">
    <location>
        <begin position="19"/>
        <end position="1019"/>
    </location>
</feature>
<feature type="signal peptide" evidence="18">
    <location>
        <begin position="1"/>
        <end position="18"/>
    </location>
</feature>
<dbReference type="AlphaFoldDB" id="A0A8C6BR51"/>
<dbReference type="PROSITE" id="PS50060">
    <property type="entry name" value="MAM_2"/>
    <property type="match status" value="1"/>
</dbReference>
<dbReference type="GO" id="GO:0098982">
    <property type="term" value="C:GABA-ergic synapse"/>
    <property type="evidence" value="ECO:0007669"/>
    <property type="project" value="Ensembl"/>
</dbReference>
<evidence type="ECO:0000256" key="13">
    <source>
        <dbReference type="ARBA" id="ARBA00023319"/>
    </source>
</evidence>
<feature type="domain" description="Ig-like" evidence="20">
    <location>
        <begin position="440"/>
        <end position="531"/>
    </location>
</feature>
<dbReference type="GeneTree" id="ENSGT00940000159201"/>
<dbReference type="FunFam" id="2.60.40.10:FF:000243">
    <property type="entry name" value="MAM domain-containing glycosylphosphatidylinositol anchor protein 1"/>
    <property type="match status" value="1"/>
</dbReference>
<keyword evidence="6" id="KW-0677">Repeat</keyword>
<dbReference type="InterPro" id="IPR013098">
    <property type="entry name" value="Ig_I-set"/>
</dbReference>
<evidence type="ECO:0000259" key="20">
    <source>
        <dbReference type="PROSITE" id="PS50835"/>
    </source>
</evidence>
<dbReference type="FunFam" id="2.60.40.10:FF:000303">
    <property type="entry name" value="MAM domain containing glycosylphosphatidylinositol anchor 1"/>
    <property type="match status" value="1"/>
</dbReference>
<reference evidence="22" key="1">
    <citation type="submission" date="2025-08" db="UniProtKB">
        <authorList>
            <consortium name="Ensembl"/>
        </authorList>
    </citation>
    <scope>IDENTIFICATION</scope>
</reference>
<dbReference type="Proteomes" id="UP000694561">
    <property type="component" value="Unplaced"/>
</dbReference>
<keyword evidence="9" id="KW-0472">Membrane</keyword>
<dbReference type="InterPro" id="IPR036116">
    <property type="entry name" value="FN3_sf"/>
</dbReference>
<dbReference type="GO" id="GO:0001764">
    <property type="term" value="P:neuron migration"/>
    <property type="evidence" value="ECO:0007669"/>
    <property type="project" value="Ensembl"/>
</dbReference>
<evidence type="ECO:0000256" key="16">
    <source>
        <dbReference type="ARBA" id="ARBA00068384"/>
    </source>
</evidence>
<dbReference type="FunFam" id="2.60.40.10:FF:001287">
    <property type="entry name" value="MAM domain-containing glycosylphosphatidylinositol anchor protein 1"/>
    <property type="match status" value="1"/>
</dbReference>
<evidence type="ECO:0000256" key="18">
    <source>
        <dbReference type="SAM" id="SignalP"/>
    </source>
</evidence>
<keyword evidence="8" id="KW-0524">Neurogenesis</keyword>
<keyword evidence="5 18" id="KW-0732">Signal</keyword>
<dbReference type="GO" id="GO:0008046">
    <property type="term" value="F:axon guidance receptor activity"/>
    <property type="evidence" value="ECO:0007669"/>
    <property type="project" value="TreeGrafter"/>
</dbReference>
<dbReference type="Pfam" id="PF13927">
    <property type="entry name" value="Ig_3"/>
    <property type="match status" value="5"/>
</dbReference>
<dbReference type="Ensembl" id="ENSMMNT00015020107.1">
    <property type="protein sequence ID" value="ENSMMNP00015018304.1"/>
    <property type="gene ID" value="ENSMMNG00015013443.1"/>
</dbReference>
<dbReference type="InterPro" id="IPR003961">
    <property type="entry name" value="FN3_dom"/>
</dbReference>
<evidence type="ECO:0000313" key="22">
    <source>
        <dbReference type="Ensembl" id="ENSMMNP00015018304.1"/>
    </source>
</evidence>
<dbReference type="InterPro" id="IPR050958">
    <property type="entry name" value="Cell_Adh-Cytoskel_Orgn"/>
</dbReference>
<gene>
    <name evidence="22" type="primary">MDGA1</name>
</gene>
<comment type="function">
    <text evidence="14">Required for radial migration of cortical neurons in the superficial layer of the neocortex. Plays a role in the formation or maintenance of inhibitory synapses. May function by inhibiting the activity of NLGN2.</text>
</comment>
<name>A0A8C6BR51_MONMO</name>
<evidence type="ECO:0000256" key="11">
    <source>
        <dbReference type="ARBA" id="ARBA00023180"/>
    </source>
</evidence>
<evidence type="ECO:0000259" key="21">
    <source>
        <dbReference type="PROSITE" id="PS50853"/>
    </source>
</evidence>
<dbReference type="CDD" id="cd00096">
    <property type="entry name" value="Ig"/>
    <property type="match status" value="2"/>
</dbReference>
<dbReference type="FunFam" id="2.60.40.10:FF:000165">
    <property type="entry name" value="MAM domain containing glycosylphosphatidylinositol anchor 2"/>
    <property type="match status" value="1"/>
</dbReference>
<dbReference type="GO" id="GO:0030425">
    <property type="term" value="C:dendrite"/>
    <property type="evidence" value="ECO:0007669"/>
    <property type="project" value="Ensembl"/>
</dbReference>
<accession>A0A8C6BR51</accession>
<evidence type="ECO:0000256" key="3">
    <source>
        <dbReference type="ARBA" id="ARBA00022475"/>
    </source>
</evidence>
<keyword evidence="10" id="KW-1015">Disulfide bond</keyword>
<dbReference type="PANTHER" id="PTHR45080:SF32">
    <property type="entry name" value="MAM DOMAIN CONTAINING GLYCOSYLPHOSPHATIDYLINOSITOL ANCHOR 1"/>
    <property type="match status" value="1"/>
</dbReference>
<proteinExistence type="predicted"/>
<dbReference type="SUPFAM" id="SSF49265">
    <property type="entry name" value="Fibronectin type III"/>
    <property type="match status" value="1"/>
</dbReference>
<dbReference type="SMART" id="SM00408">
    <property type="entry name" value="IGc2"/>
    <property type="match status" value="6"/>
</dbReference>
<dbReference type="Pfam" id="PF00629">
    <property type="entry name" value="MAM"/>
    <property type="match status" value="1"/>
</dbReference>
<evidence type="ECO:0000256" key="1">
    <source>
        <dbReference type="ARBA" id="ARBA00004609"/>
    </source>
</evidence>
<evidence type="ECO:0000256" key="8">
    <source>
        <dbReference type="ARBA" id="ARBA00022902"/>
    </source>
</evidence>
<dbReference type="GO" id="GO:0007156">
    <property type="term" value="P:homophilic cell adhesion via plasma membrane adhesion molecules"/>
    <property type="evidence" value="ECO:0007669"/>
    <property type="project" value="TreeGrafter"/>
</dbReference>
<evidence type="ECO:0000256" key="2">
    <source>
        <dbReference type="ARBA" id="ARBA00022473"/>
    </source>
</evidence>
<dbReference type="SMART" id="SM00137">
    <property type="entry name" value="MAM"/>
    <property type="match status" value="1"/>
</dbReference>
<feature type="domain" description="Ig-like" evidence="20">
    <location>
        <begin position="538"/>
        <end position="630"/>
    </location>
</feature>
<dbReference type="FunFam" id="2.60.40.10:FF:000262">
    <property type="entry name" value="MAM domain containing glycosylphosphatidylinositol anchor 1"/>
    <property type="match status" value="1"/>
</dbReference>
<dbReference type="GO" id="GO:0098552">
    <property type="term" value="C:side of membrane"/>
    <property type="evidence" value="ECO:0007669"/>
    <property type="project" value="UniProtKB-KW"/>
</dbReference>
<dbReference type="GO" id="GO:0042428">
    <property type="term" value="P:serotonin metabolic process"/>
    <property type="evidence" value="ECO:0007669"/>
    <property type="project" value="Ensembl"/>
</dbReference>
<dbReference type="CDD" id="cd06263">
    <property type="entry name" value="MAM"/>
    <property type="match status" value="1"/>
</dbReference>
<keyword evidence="11" id="KW-0325">Glycoprotein</keyword>
<feature type="domain" description="Ig-like" evidence="20">
    <location>
        <begin position="240"/>
        <end position="323"/>
    </location>
</feature>
<comment type="subcellular location">
    <subcellularLocation>
        <location evidence="1">Cell membrane</location>
        <topology evidence="1">Lipid-anchor</topology>
        <topology evidence="1">GPI-anchor</topology>
    </subcellularLocation>
</comment>
<evidence type="ECO:0000256" key="5">
    <source>
        <dbReference type="ARBA" id="ARBA00022729"/>
    </source>
</evidence>
<dbReference type="PROSITE" id="PS50853">
    <property type="entry name" value="FN3"/>
    <property type="match status" value="1"/>
</dbReference>
<feature type="compositionally biased region" description="Polar residues" evidence="17">
    <location>
        <begin position="859"/>
        <end position="868"/>
    </location>
</feature>
<feature type="domain" description="Ig-like" evidence="20">
    <location>
        <begin position="132"/>
        <end position="230"/>
    </location>
</feature>
<dbReference type="GO" id="GO:1904862">
    <property type="term" value="P:inhibitory synapse assembly"/>
    <property type="evidence" value="ECO:0007669"/>
    <property type="project" value="Ensembl"/>
</dbReference>
<dbReference type="InterPro" id="IPR036179">
    <property type="entry name" value="Ig-like_dom_sf"/>
</dbReference>
<evidence type="ECO:0000256" key="10">
    <source>
        <dbReference type="ARBA" id="ARBA00023157"/>
    </source>
</evidence>
<dbReference type="GO" id="GO:0005794">
    <property type="term" value="C:Golgi apparatus"/>
    <property type="evidence" value="ECO:0007669"/>
    <property type="project" value="Ensembl"/>
</dbReference>
<dbReference type="GO" id="GO:0099054">
    <property type="term" value="P:presynapse assembly"/>
    <property type="evidence" value="ECO:0007669"/>
    <property type="project" value="Ensembl"/>
</dbReference>
<dbReference type="GO" id="GO:0042417">
    <property type="term" value="P:dopamine metabolic process"/>
    <property type="evidence" value="ECO:0007669"/>
    <property type="project" value="Ensembl"/>
</dbReference>
<evidence type="ECO:0000256" key="17">
    <source>
        <dbReference type="SAM" id="MobiDB-lite"/>
    </source>
</evidence>
<keyword evidence="23" id="KW-1185">Reference proteome</keyword>
<dbReference type="SUPFAM" id="SSF49899">
    <property type="entry name" value="Concanavalin A-like lectins/glucanases"/>
    <property type="match status" value="1"/>
</dbReference>
<dbReference type="FunFam" id="2.60.40.10:FF:000240">
    <property type="entry name" value="MAM domain containing glycosylphosphatidylinositol anchor 1"/>
    <property type="match status" value="1"/>
</dbReference>